<dbReference type="FunFam" id="2.130.10.10:FF:000102">
    <property type="entry name" value="Actin-interacting protein 1"/>
    <property type="match status" value="1"/>
</dbReference>
<evidence type="ECO:0000256" key="3">
    <source>
        <dbReference type="ARBA" id="ARBA00038366"/>
    </source>
</evidence>
<keyword evidence="6" id="KW-1185">Reference proteome</keyword>
<dbReference type="EMBL" id="JBJKFK010000858">
    <property type="protein sequence ID" value="KAL3314978.1"/>
    <property type="molecule type" value="Genomic_DNA"/>
</dbReference>
<evidence type="ECO:0000256" key="4">
    <source>
        <dbReference type="PROSITE-ProRule" id="PRU00221"/>
    </source>
</evidence>
<dbReference type="PROSITE" id="PS50294">
    <property type="entry name" value="WD_REPEATS_REGION"/>
    <property type="match status" value="3"/>
</dbReference>
<evidence type="ECO:0000256" key="1">
    <source>
        <dbReference type="ARBA" id="ARBA00022574"/>
    </source>
</evidence>
<comment type="caution">
    <text evidence="5">The sequence shown here is derived from an EMBL/GenBank/DDBJ whole genome shotgun (WGS) entry which is preliminary data.</text>
</comment>
<gene>
    <name evidence="5" type="primary">WDR1</name>
    <name evidence="5" type="ORF">Ciccas_006395</name>
</gene>
<dbReference type="Gene3D" id="2.130.10.10">
    <property type="entry name" value="YVTN repeat-like/Quinoprotein amine dehydrogenase"/>
    <property type="match status" value="2"/>
</dbReference>
<accession>A0ABD2Q5V4</accession>
<sequence>MELISTYPCLPRTERGKPLVLGPDPKGLVIINILRLTLKNFEINDVYSQHSTQASVAKYSPSRFYIASGDNSGKVRIWDTTQKEHILKAEYQPIGGPIGDLAWSDDSKRLVIGGSGRDKFASAILIDTGSTTGELMGMSRPINSIDLKQTRPYRVITGSEDNLVCFFEGPPFKFKTSYDHHTNFVNSVRYSPTGDIFISAGADNKIHSFDGKTGEHLSEVGPNAHSGGIYAVEFSPKGDFFASVSADKCIKFWKVEGTTITPAAKYQLANEVQNILLSVTWSGETVVACSLEGTLYLFDHTQIASGSISEPKTVLRGHSKAITCSVFNIAHNALITASMDASVAVWPRADAAFSGNCWIMAANESAHKNQVQAMTTHGDFVATVGIDDRLVISSLCQKTFVAAAKLDSQPRSISYSPVNQLLVIGSYAYLYVYLLKSVDSAAEDLAQGPICKVKMINDLECAAINSNGTVIAVGDNEGAITFYLVSGQGASAQLTLQEHLKIKVKQKITALAFSPDNTHLASADTDRTVTAFAVSPSSLLFYQISRFPLMQEKLT</sequence>
<dbReference type="CDD" id="cd00200">
    <property type="entry name" value="WD40"/>
    <property type="match status" value="1"/>
</dbReference>
<dbReference type="SMART" id="SM00320">
    <property type="entry name" value="WD40"/>
    <property type="match status" value="9"/>
</dbReference>
<evidence type="ECO:0000256" key="2">
    <source>
        <dbReference type="ARBA" id="ARBA00022737"/>
    </source>
</evidence>
<dbReference type="Pfam" id="PF00400">
    <property type="entry name" value="WD40"/>
    <property type="match status" value="5"/>
</dbReference>
<keyword evidence="2" id="KW-0677">Repeat</keyword>
<dbReference type="PROSITE" id="PS50082">
    <property type="entry name" value="WD_REPEATS_2"/>
    <property type="match status" value="4"/>
</dbReference>
<dbReference type="InterPro" id="IPR015943">
    <property type="entry name" value="WD40/YVTN_repeat-like_dom_sf"/>
</dbReference>
<keyword evidence="1 4" id="KW-0853">WD repeat</keyword>
<dbReference type="SUPFAM" id="SSF50978">
    <property type="entry name" value="WD40 repeat-like"/>
    <property type="match status" value="2"/>
</dbReference>
<protein>
    <submittedName>
        <fullName evidence="5">WD repeat-containing protein 1</fullName>
    </submittedName>
</protein>
<evidence type="ECO:0000313" key="6">
    <source>
        <dbReference type="Proteomes" id="UP001626550"/>
    </source>
</evidence>
<comment type="similarity">
    <text evidence="3">Belongs to the WD repeat AIP1 family.</text>
</comment>
<dbReference type="Proteomes" id="UP001626550">
    <property type="component" value="Unassembled WGS sequence"/>
</dbReference>
<proteinExistence type="inferred from homology"/>
<dbReference type="InterPro" id="IPR036322">
    <property type="entry name" value="WD40_repeat_dom_sf"/>
</dbReference>
<reference evidence="5 6" key="1">
    <citation type="submission" date="2024-11" db="EMBL/GenBank/DDBJ databases">
        <title>Adaptive evolution of stress response genes in parasites aligns with host niche diversity.</title>
        <authorList>
            <person name="Hahn C."/>
            <person name="Resl P."/>
        </authorList>
    </citation>
    <scope>NUCLEOTIDE SEQUENCE [LARGE SCALE GENOMIC DNA]</scope>
    <source>
        <strain evidence="5">EGGRZ-B1_66</strain>
        <tissue evidence="5">Body</tissue>
    </source>
</reference>
<dbReference type="AlphaFoldDB" id="A0ABD2Q5V4"/>
<dbReference type="PANTHER" id="PTHR19856:SF0">
    <property type="entry name" value="WD REPEAT-CONTAINING PROTEIN 1"/>
    <property type="match status" value="1"/>
</dbReference>
<dbReference type="PANTHER" id="PTHR19856">
    <property type="entry name" value="WD-REPEATCONTAINING PROTEIN WDR1"/>
    <property type="match status" value="1"/>
</dbReference>
<feature type="repeat" description="WD" evidence="4">
    <location>
        <begin position="315"/>
        <end position="346"/>
    </location>
</feature>
<feature type="repeat" description="WD" evidence="4">
    <location>
        <begin position="222"/>
        <end position="256"/>
    </location>
</feature>
<organism evidence="5 6">
    <name type="scientific">Cichlidogyrus casuarinus</name>
    <dbReference type="NCBI Taxonomy" id="1844966"/>
    <lineage>
        <taxon>Eukaryota</taxon>
        <taxon>Metazoa</taxon>
        <taxon>Spiralia</taxon>
        <taxon>Lophotrochozoa</taxon>
        <taxon>Platyhelminthes</taxon>
        <taxon>Monogenea</taxon>
        <taxon>Monopisthocotylea</taxon>
        <taxon>Dactylogyridea</taxon>
        <taxon>Ancyrocephalidae</taxon>
        <taxon>Cichlidogyrus</taxon>
    </lineage>
</organism>
<feature type="repeat" description="WD" evidence="4">
    <location>
        <begin position="178"/>
        <end position="219"/>
    </location>
</feature>
<name>A0ABD2Q5V4_9PLAT</name>
<feature type="repeat" description="WD" evidence="4">
    <location>
        <begin position="47"/>
        <end position="88"/>
    </location>
</feature>
<evidence type="ECO:0000313" key="5">
    <source>
        <dbReference type="EMBL" id="KAL3314978.1"/>
    </source>
</evidence>
<dbReference type="InterPro" id="IPR001680">
    <property type="entry name" value="WD40_rpt"/>
</dbReference>